<feature type="region of interest" description="Disordered" evidence="5">
    <location>
        <begin position="1"/>
        <end position="24"/>
    </location>
</feature>
<evidence type="ECO:0008006" key="10">
    <source>
        <dbReference type="Google" id="ProtNLM"/>
    </source>
</evidence>
<dbReference type="GO" id="GO:0008270">
    <property type="term" value="F:zinc ion binding"/>
    <property type="evidence" value="ECO:0007669"/>
    <property type="project" value="UniProtKB-KW"/>
</dbReference>
<dbReference type="Pfam" id="PF13920">
    <property type="entry name" value="zf-C3HC4_3"/>
    <property type="match status" value="1"/>
</dbReference>
<proteinExistence type="predicted"/>
<dbReference type="InterPro" id="IPR027370">
    <property type="entry name" value="Znf-RING_euk"/>
</dbReference>
<dbReference type="PANTHER" id="PTHR15898">
    <property type="entry name" value="BIFUNCTIONAL APOPTOSIS REGULATOR"/>
    <property type="match status" value="1"/>
</dbReference>
<feature type="domain" description="ZZ-type" evidence="7">
    <location>
        <begin position="332"/>
        <end position="396"/>
    </location>
</feature>
<dbReference type="EMBL" id="JAJJMB010000948">
    <property type="protein sequence ID" value="KAI3960026.1"/>
    <property type="molecule type" value="Genomic_DNA"/>
</dbReference>
<dbReference type="GO" id="GO:0043161">
    <property type="term" value="P:proteasome-mediated ubiquitin-dependent protein catabolic process"/>
    <property type="evidence" value="ECO:0007669"/>
    <property type="project" value="TreeGrafter"/>
</dbReference>
<dbReference type="InterPro" id="IPR001841">
    <property type="entry name" value="Znf_RING"/>
</dbReference>
<keyword evidence="9" id="KW-1185">Reference proteome</keyword>
<gene>
    <name evidence="8" type="ORF">MKW98_016750</name>
</gene>
<feature type="domain" description="RING-type" evidence="6">
    <location>
        <begin position="38"/>
        <end position="78"/>
    </location>
</feature>
<dbReference type="Pfam" id="PF13445">
    <property type="entry name" value="zf-RING_UBOX"/>
    <property type="match status" value="1"/>
</dbReference>
<dbReference type="SMART" id="SM00184">
    <property type="entry name" value="RING"/>
    <property type="match status" value="2"/>
</dbReference>
<keyword evidence="3" id="KW-0862">Zinc</keyword>
<dbReference type="SUPFAM" id="SSF57850">
    <property type="entry name" value="RING/U-box"/>
    <property type="match status" value="3"/>
</dbReference>
<protein>
    <recommendedName>
        <fullName evidence="10">E3 ubiquitin-protein ligase PRT1</fullName>
    </recommendedName>
</protein>
<dbReference type="Gene3D" id="3.30.40.10">
    <property type="entry name" value="Zinc/RING finger domain, C3HC4 (zinc finger)"/>
    <property type="match status" value="2"/>
</dbReference>
<dbReference type="Proteomes" id="UP001202328">
    <property type="component" value="Unassembled WGS sequence"/>
</dbReference>
<evidence type="ECO:0000313" key="9">
    <source>
        <dbReference type="Proteomes" id="UP001202328"/>
    </source>
</evidence>
<evidence type="ECO:0000259" key="6">
    <source>
        <dbReference type="PROSITE" id="PS50089"/>
    </source>
</evidence>
<sequence>MDDKTQIKPVNDSPSLHEVQTLDDSSDEGEEINESFVCCICLELLHKPIVLACGHISCFWCVHHAMDFGRESHCPICRREYNHFPSICELLHFLLLKMYPETYRRREKQLLEVEKTWGVFSPQLDLSSSCVNSDPKAPSPPTNFISCHETNSSVKTSPTPIENSKKIVELSHGGSANSPVKSAENSVITKNADIEENTCLNYKACKPVSINDALCITCKQMLFQPVILNCGHAYCESCLEVPENEALSCQLCQFPHPNGFPKVCLVLDNFLEREFPQEYARRRDDVQHKPVCSQQGTASSACTASSKKDGPLSSKISQYYSEWMSGAGPDIHFGAGCDYCGMCPIVGERYQCKDCVESIGFDLCGSCYNTGSKRPGRFNQQHTEGHSFRQKKALRLSDVTVRLLPVISDDDLDSSDILDEAPEDDSAALGLLDESPDDPEIF</sequence>
<feature type="domain" description="RING-type" evidence="6">
    <location>
        <begin position="215"/>
        <end position="253"/>
    </location>
</feature>
<dbReference type="Gene3D" id="3.30.60.90">
    <property type="match status" value="1"/>
</dbReference>
<dbReference type="PROSITE" id="PS50089">
    <property type="entry name" value="ZF_RING_2"/>
    <property type="match status" value="2"/>
</dbReference>
<evidence type="ECO:0000256" key="5">
    <source>
        <dbReference type="SAM" id="MobiDB-lite"/>
    </source>
</evidence>
<dbReference type="FunFam" id="3.30.60.90:FF:000014">
    <property type="entry name" value="E3 ubiquitin-protein ligase PRT1"/>
    <property type="match status" value="1"/>
</dbReference>
<keyword evidence="1" id="KW-0479">Metal-binding</keyword>
<comment type="caution">
    <text evidence="8">The sequence shown here is derived from an EMBL/GenBank/DDBJ whole genome shotgun (WGS) entry which is preliminary data.</text>
</comment>
<dbReference type="Pfam" id="PF00569">
    <property type="entry name" value="ZZ"/>
    <property type="match status" value="1"/>
</dbReference>
<evidence type="ECO:0000256" key="1">
    <source>
        <dbReference type="ARBA" id="ARBA00022723"/>
    </source>
</evidence>
<dbReference type="FunFam" id="3.30.40.10:FF:000489">
    <property type="entry name" value="E3 ubiquitin-protein ligase PRT1"/>
    <property type="match status" value="1"/>
</dbReference>
<dbReference type="SMART" id="SM00291">
    <property type="entry name" value="ZnF_ZZ"/>
    <property type="match status" value="1"/>
</dbReference>
<evidence type="ECO:0000256" key="3">
    <source>
        <dbReference type="ARBA" id="ARBA00022833"/>
    </source>
</evidence>
<dbReference type="InterPro" id="IPR017907">
    <property type="entry name" value="Znf_RING_CS"/>
</dbReference>
<evidence type="ECO:0000259" key="7">
    <source>
        <dbReference type="PROSITE" id="PS50135"/>
    </source>
</evidence>
<dbReference type="InterPro" id="IPR000433">
    <property type="entry name" value="Znf_ZZ"/>
</dbReference>
<evidence type="ECO:0000256" key="4">
    <source>
        <dbReference type="PROSITE-ProRule" id="PRU00228"/>
    </source>
</evidence>
<dbReference type="AlphaFoldDB" id="A0AAD4TK29"/>
<dbReference type="InterPro" id="IPR013083">
    <property type="entry name" value="Znf_RING/FYVE/PHD"/>
</dbReference>
<name>A0AAD4TK29_9MAGN</name>
<dbReference type="GO" id="GO:0061630">
    <property type="term" value="F:ubiquitin protein ligase activity"/>
    <property type="evidence" value="ECO:0007669"/>
    <property type="project" value="TreeGrafter"/>
</dbReference>
<evidence type="ECO:0000313" key="8">
    <source>
        <dbReference type="EMBL" id="KAI3960026.1"/>
    </source>
</evidence>
<dbReference type="PROSITE" id="PS00518">
    <property type="entry name" value="ZF_RING_1"/>
    <property type="match status" value="1"/>
</dbReference>
<dbReference type="PANTHER" id="PTHR15898:SF13">
    <property type="entry name" value="BIFUNCTIONAL APOPTOSIS REGULATOR"/>
    <property type="match status" value="1"/>
</dbReference>
<reference evidence="8" key="1">
    <citation type="submission" date="2022-04" db="EMBL/GenBank/DDBJ databases">
        <title>A functionally conserved STORR gene fusion in Papaver species that diverged 16.8 million years ago.</title>
        <authorList>
            <person name="Catania T."/>
        </authorList>
    </citation>
    <scope>NUCLEOTIDE SEQUENCE</scope>
    <source>
        <strain evidence="8">S-188037</strain>
    </source>
</reference>
<accession>A0AAD4TK29</accession>
<keyword evidence="2 4" id="KW-0863">Zinc-finger</keyword>
<dbReference type="InterPro" id="IPR043145">
    <property type="entry name" value="Znf_ZZ_sf"/>
</dbReference>
<evidence type="ECO:0000256" key="2">
    <source>
        <dbReference type="ARBA" id="ARBA00022771"/>
    </source>
</evidence>
<dbReference type="PROSITE" id="PS50135">
    <property type="entry name" value="ZF_ZZ_2"/>
    <property type="match status" value="1"/>
</dbReference>
<organism evidence="8 9">
    <name type="scientific">Papaver atlanticum</name>
    <dbReference type="NCBI Taxonomy" id="357466"/>
    <lineage>
        <taxon>Eukaryota</taxon>
        <taxon>Viridiplantae</taxon>
        <taxon>Streptophyta</taxon>
        <taxon>Embryophyta</taxon>
        <taxon>Tracheophyta</taxon>
        <taxon>Spermatophyta</taxon>
        <taxon>Magnoliopsida</taxon>
        <taxon>Ranunculales</taxon>
        <taxon>Papaveraceae</taxon>
        <taxon>Papaveroideae</taxon>
        <taxon>Papaver</taxon>
    </lineage>
</organism>